<dbReference type="NCBIfam" id="TIGR00619">
    <property type="entry name" value="sbcd"/>
    <property type="match status" value="1"/>
</dbReference>
<accession>A0A7Y7IEU7</accession>
<dbReference type="Pfam" id="PF00149">
    <property type="entry name" value="Metallophos"/>
    <property type="match status" value="1"/>
</dbReference>
<evidence type="ECO:0000313" key="11">
    <source>
        <dbReference type="Proteomes" id="UP000543556"/>
    </source>
</evidence>
<dbReference type="GO" id="GO:0008408">
    <property type="term" value="F:3'-5' exonuclease activity"/>
    <property type="evidence" value="ECO:0007669"/>
    <property type="project" value="InterPro"/>
</dbReference>
<dbReference type="EMBL" id="JAAMFM010000003">
    <property type="protein sequence ID" value="NVM94003.1"/>
    <property type="molecule type" value="Genomic_DNA"/>
</dbReference>
<name>A0A7Y7IEU7_9MICC</name>
<comment type="caution">
    <text evidence="10">The sequence shown here is derived from an EMBL/GenBank/DDBJ whole genome shotgun (WGS) entry which is preliminary data.</text>
</comment>
<keyword evidence="6 7" id="KW-0269">Exonuclease</keyword>
<dbReference type="CDD" id="cd00840">
    <property type="entry name" value="MPP_Mre11_N"/>
    <property type="match status" value="1"/>
</dbReference>
<evidence type="ECO:0000256" key="7">
    <source>
        <dbReference type="RuleBase" id="RU363069"/>
    </source>
</evidence>
<evidence type="ECO:0000313" key="10">
    <source>
        <dbReference type="EMBL" id="NVM94003.1"/>
    </source>
</evidence>
<comment type="function">
    <text evidence="7">SbcCD cleaves DNA hairpin structures. These structures can inhibit DNA replication and are intermediates in certain DNA recombination reactions. The complex acts as a 3'-&gt;5' double strand exonuclease that can open hairpins. It also has a 5' single-strand endonuclease activity.</text>
</comment>
<organism evidence="10 11">
    <name type="scientific">Arthrobacter wenxiniae</name>
    <dbReference type="NCBI Taxonomy" id="2713570"/>
    <lineage>
        <taxon>Bacteria</taxon>
        <taxon>Bacillati</taxon>
        <taxon>Actinomycetota</taxon>
        <taxon>Actinomycetes</taxon>
        <taxon>Micrococcales</taxon>
        <taxon>Micrococcaceae</taxon>
        <taxon>Arthrobacter</taxon>
    </lineage>
</organism>
<comment type="similarity">
    <text evidence="1 7">Belongs to the SbcD family.</text>
</comment>
<evidence type="ECO:0000256" key="6">
    <source>
        <dbReference type="ARBA" id="ARBA00022839"/>
    </source>
</evidence>
<keyword evidence="7" id="KW-0233">DNA recombination</keyword>
<dbReference type="Pfam" id="PF12320">
    <property type="entry name" value="SbcD_C"/>
    <property type="match status" value="1"/>
</dbReference>
<evidence type="ECO:0000256" key="5">
    <source>
        <dbReference type="ARBA" id="ARBA00022801"/>
    </source>
</evidence>
<dbReference type="GO" id="GO:0006260">
    <property type="term" value="P:DNA replication"/>
    <property type="evidence" value="ECO:0007669"/>
    <property type="project" value="UniProtKB-KW"/>
</dbReference>
<comment type="subunit">
    <text evidence="2 7">Heterodimer of SbcC and SbcD.</text>
</comment>
<evidence type="ECO:0000259" key="9">
    <source>
        <dbReference type="Pfam" id="PF12320"/>
    </source>
</evidence>
<dbReference type="InterPro" id="IPR041796">
    <property type="entry name" value="Mre11_N"/>
</dbReference>
<dbReference type="SUPFAM" id="SSF56300">
    <property type="entry name" value="Metallo-dependent phosphatases"/>
    <property type="match status" value="1"/>
</dbReference>
<dbReference type="InterPro" id="IPR004593">
    <property type="entry name" value="SbcD"/>
</dbReference>
<dbReference type="InterPro" id="IPR050535">
    <property type="entry name" value="DNA_Repair-Maintenance_Comp"/>
</dbReference>
<dbReference type="Proteomes" id="UP000543556">
    <property type="component" value="Unassembled WGS sequence"/>
</dbReference>
<evidence type="ECO:0000256" key="1">
    <source>
        <dbReference type="ARBA" id="ARBA00010555"/>
    </source>
</evidence>
<keyword evidence="11" id="KW-1185">Reference proteome</keyword>
<dbReference type="PANTHER" id="PTHR30337:SF0">
    <property type="entry name" value="NUCLEASE SBCCD SUBUNIT D"/>
    <property type="match status" value="1"/>
</dbReference>
<reference evidence="10 11" key="1">
    <citation type="submission" date="2020-02" db="EMBL/GenBank/DDBJ databases">
        <title>Genome sequence of strain AETb3-4.</title>
        <authorList>
            <person name="Gao J."/>
            <person name="Zhang X."/>
        </authorList>
    </citation>
    <scope>NUCLEOTIDE SEQUENCE [LARGE SCALE GENOMIC DNA]</scope>
    <source>
        <strain evidence="10 11">AETb3-4</strain>
    </source>
</reference>
<evidence type="ECO:0000256" key="4">
    <source>
        <dbReference type="ARBA" id="ARBA00022722"/>
    </source>
</evidence>
<proteinExistence type="inferred from homology"/>
<keyword evidence="7" id="KW-0235">DNA replication</keyword>
<evidence type="ECO:0000259" key="8">
    <source>
        <dbReference type="Pfam" id="PF00149"/>
    </source>
</evidence>
<keyword evidence="7" id="KW-0255">Endonuclease</keyword>
<dbReference type="RefSeq" id="WP_176633734.1">
    <property type="nucleotide sequence ID" value="NZ_JAAMFM010000003.1"/>
</dbReference>
<feature type="domain" description="Nuclease SbcCD subunit D C-terminal" evidence="9">
    <location>
        <begin position="273"/>
        <end position="338"/>
    </location>
</feature>
<dbReference type="InterPro" id="IPR026843">
    <property type="entry name" value="SbcD_C"/>
</dbReference>
<feature type="domain" description="Calcineurin-like phosphoesterase" evidence="8">
    <location>
        <begin position="1"/>
        <end position="92"/>
    </location>
</feature>
<dbReference type="AlphaFoldDB" id="A0A7Y7IEU7"/>
<protein>
    <recommendedName>
        <fullName evidence="3 7">Nuclease SbcCD subunit D</fullName>
    </recommendedName>
</protein>
<evidence type="ECO:0000256" key="3">
    <source>
        <dbReference type="ARBA" id="ARBA00013365"/>
    </source>
</evidence>
<gene>
    <name evidence="7" type="primary">sbcD</name>
    <name evidence="10" type="ORF">G6034_03580</name>
</gene>
<dbReference type="GO" id="GO:0004519">
    <property type="term" value="F:endonuclease activity"/>
    <property type="evidence" value="ECO:0007669"/>
    <property type="project" value="UniProtKB-KW"/>
</dbReference>
<dbReference type="GO" id="GO:0006310">
    <property type="term" value="P:DNA recombination"/>
    <property type="evidence" value="ECO:0007669"/>
    <property type="project" value="UniProtKB-KW"/>
</dbReference>
<keyword evidence="5 7" id="KW-0378">Hydrolase</keyword>
<dbReference type="PANTHER" id="PTHR30337">
    <property type="entry name" value="COMPONENT OF ATP-DEPENDENT DSDNA EXONUCLEASE"/>
    <property type="match status" value="1"/>
</dbReference>
<keyword evidence="4 7" id="KW-0540">Nuclease</keyword>
<dbReference type="InterPro" id="IPR029052">
    <property type="entry name" value="Metallo-depent_PP-like"/>
</dbReference>
<evidence type="ECO:0000256" key="2">
    <source>
        <dbReference type="ARBA" id="ARBA00011322"/>
    </source>
</evidence>
<sequence length="389" mass="41811">MKLLHTSDWHLGRSFHGVGTLPAQRRFADQLLATVAEERVDVVLLAGDVYDRALPNVDVVNLFDDILARLNAAGVPIVVTSGNHDSATRLGFGGRIMERAGVHLRTRTADLATPVLFPLEAGSPDGPQLAVYGIPYLEPRLVAGGLDAEPASHFAVTEAALKLIRADLAGRADGTASVVLAHTFASGGITSASERELAVGGVGAVPLDLFDGFTYTALGHLHGRQKLSESVRYSGSPLPYSFSEAAHAKGAWLVEITADGLKEVRRADWPAERPLSVLRGRLADLLADPQWQPVEENYCQVTLTDDDRPANAMERLRARFPNTLVLMFEPENARDAAARSYSQRVSAAVDELDLCCGFLDHVRHRPADDGEQAVLRGALASVHAQEAAL</sequence>
<dbReference type="InterPro" id="IPR004843">
    <property type="entry name" value="Calcineurin-like_PHP"/>
</dbReference>
<dbReference type="Gene3D" id="3.60.21.10">
    <property type="match status" value="1"/>
</dbReference>